<gene>
    <name evidence="3" type="ORF">SAMN05421772_11572</name>
</gene>
<dbReference type="InterPro" id="IPR021091">
    <property type="entry name" value="Mercury_ion_transport_MerF"/>
</dbReference>
<feature type="transmembrane region" description="Helical" evidence="2">
    <location>
        <begin position="62"/>
        <end position="83"/>
    </location>
</feature>
<keyword evidence="2" id="KW-1133">Transmembrane helix</keyword>
<proteinExistence type="predicted"/>
<evidence type="ECO:0000313" key="4">
    <source>
        <dbReference type="Proteomes" id="UP000186216"/>
    </source>
</evidence>
<feature type="region of interest" description="Disordered" evidence="1">
    <location>
        <begin position="1"/>
        <end position="20"/>
    </location>
</feature>
<organism evidence="3 4">
    <name type="scientific">Paracoccus saliphilus</name>
    <dbReference type="NCBI Taxonomy" id="405559"/>
    <lineage>
        <taxon>Bacteria</taxon>
        <taxon>Pseudomonadati</taxon>
        <taxon>Pseudomonadota</taxon>
        <taxon>Alphaproteobacteria</taxon>
        <taxon>Rhodobacterales</taxon>
        <taxon>Paracoccaceae</taxon>
        <taxon>Paracoccus</taxon>
    </lineage>
</organism>
<feature type="transmembrane region" description="Helical" evidence="2">
    <location>
        <begin position="32"/>
        <end position="56"/>
    </location>
</feature>
<dbReference type="NCBIfam" id="NF033565">
    <property type="entry name" value="trans_MerF"/>
    <property type="match status" value="1"/>
</dbReference>
<dbReference type="AlphaFoldDB" id="A0AA45W754"/>
<sequence length="92" mass="10042">MAAHRGHSAAPDEQGEADMTEKTGNKLISTGLIGTIIAALCRFTPILAVLLGAVGLSAVLGWIDYVLLPALVFFILLTLYAVWRRQRRVRDH</sequence>
<reference evidence="3 4" key="1">
    <citation type="submission" date="2017-01" db="EMBL/GenBank/DDBJ databases">
        <authorList>
            <person name="Varghese N."/>
            <person name="Submissions S."/>
        </authorList>
    </citation>
    <scope>NUCLEOTIDE SEQUENCE [LARGE SCALE GENOMIC DNA]</scope>
    <source>
        <strain evidence="3 4">DSM 18447</strain>
    </source>
</reference>
<comment type="caution">
    <text evidence="3">The sequence shown here is derived from an EMBL/GenBank/DDBJ whole genome shotgun (WGS) entry which is preliminary data.</text>
</comment>
<dbReference type="Proteomes" id="UP000186216">
    <property type="component" value="Unassembled WGS sequence"/>
</dbReference>
<keyword evidence="2" id="KW-0472">Membrane</keyword>
<dbReference type="Gene3D" id="1.10.287.910">
    <property type="entry name" value="bacterial mercury transporter, merf"/>
    <property type="match status" value="1"/>
</dbReference>
<accession>A0AA45W754</accession>
<protein>
    <submittedName>
        <fullName evidence="3">Mercuric ion transport protein</fullName>
    </submittedName>
</protein>
<evidence type="ECO:0000256" key="1">
    <source>
        <dbReference type="SAM" id="MobiDB-lite"/>
    </source>
</evidence>
<dbReference type="Pfam" id="PF11431">
    <property type="entry name" value="Transport_MerF"/>
    <property type="match status" value="1"/>
</dbReference>
<evidence type="ECO:0000256" key="2">
    <source>
        <dbReference type="SAM" id="Phobius"/>
    </source>
</evidence>
<evidence type="ECO:0000313" key="3">
    <source>
        <dbReference type="EMBL" id="SIT06713.1"/>
    </source>
</evidence>
<keyword evidence="2" id="KW-0812">Transmembrane</keyword>
<name>A0AA45W754_9RHOB</name>
<dbReference type="EMBL" id="FTOU01000015">
    <property type="protein sequence ID" value="SIT06713.1"/>
    <property type="molecule type" value="Genomic_DNA"/>
</dbReference>
<dbReference type="GO" id="GO:0016020">
    <property type="term" value="C:membrane"/>
    <property type="evidence" value="ECO:0007669"/>
    <property type="project" value="InterPro"/>
</dbReference>